<dbReference type="EC" id="1.1.1.133" evidence="3 6"/>
<dbReference type="EMBL" id="CACVAQ010000323">
    <property type="protein sequence ID" value="CAA6823137.1"/>
    <property type="molecule type" value="Genomic_DNA"/>
</dbReference>
<dbReference type="SUPFAM" id="SSF51735">
    <property type="entry name" value="NAD(P)-binding Rossmann-fold domains"/>
    <property type="match status" value="1"/>
</dbReference>
<proteinExistence type="inferred from homology"/>
<organism evidence="8">
    <name type="scientific">uncultured Aureispira sp</name>
    <dbReference type="NCBI Taxonomy" id="1331704"/>
    <lineage>
        <taxon>Bacteria</taxon>
        <taxon>Pseudomonadati</taxon>
        <taxon>Bacteroidota</taxon>
        <taxon>Saprospiria</taxon>
        <taxon>Saprospirales</taxon>
        <taxon>Saprospiraceae</taxon>
        <taxon>Aureispira</taxon>
        <taxon>environmental samples</taxon>
    </lineage>
</organism>
<evidence type="ECO:0000259" key="7">
    <source>
        <dbReference type="Pfam" id="PF04321"/>
    </source>
</evidence>
<keyword evidence="6 8" id="KW-0560">Oxidoreductase</keyword>
<dbReference type="PANTHER" id="PTHR10491:SF4">
    <property type="entry name" value="METHIONINE ADENOSYLTRANSFERASE 2 SUBUNIT BETA"/>
    <property type="match status" value="1"/>
</dbReference>
<dbReference type="PANTHER" id="PTHR10491">
    <property type="entry name" value="DTDP-4-DEHYDRORHAMNOSE REDUCTASE"/>
    <property type="match status" value="1"/>
</dbReference>
<name>A0A6S6TYB7_9BACT</name>
<dbReference type="NCBIfam" id="TIGR01214">
    <property type="entry name" value="rmlD"/>
    <property type="match status" value="1"/>
</dbReference>
<accession>A0A6S6TYB7</accession>
<dbReference type="Pfam" id="PF04321">
    <property type="entry name" value="RmlD_sub_bind"/>
    <property type="match status" value="1"/>
</dbReference>
<gene>
    <name evidence="8" type="ORF">HELGO_WM47031</name>
</gene>
<comment type="similarity">
    <text evidence="2 6">Belongs to the dTDP-4-dehydrorhamnose reductase family.</text>
</comment>
<dbReference type="Gene3D" id="3.90.25.10">
    <property type="entry name" value="UDP-galactose 4-epimerase, domain 1"/>
    <property type="match status" value="1"/>
</dbReference>
<comment type="catalytic activity">
    <reaction evidence="5">
        <text>dTDP-beta-L-rhamnose + NADP(+) = dTDP-4-dehydro-beta-L-rhamnose + NADPH + H(+)</text>
        <dbReference type="Rhea" id="RHEA:21796"/>
        <dbReference type="ChEBI" id="CHEBI:15378"/>
        <dbReference type="ChEBI" id="CHEBI:57510"/>
        <dbReference type="ChEBI" id="CHEBI:57783"/>
        <dbReference type="ChEBI" id="CHEBI:58349"/>
        <dbReference type="ChEBI" id="CHEBI:62830"/>
        <dbReference type="EC" id="1.1.1.133"/>
    </reaction>
</comment>
<evidence type="ECO:0000256" key="4">
    <source>
        <dbReference type="ARBA" id="ARBA00017099"/>
    </source>
</evidence>
<protein>
    <recommendedName>
        <fullName evidence="4 6">dTDP-4-dehydrorhamnose reductase</fullName>
        <ecNumber evidence="3 6">1.1.1.133</ecNumber>
    </recommendedName>
</protein>
<evidence type="ECO:0000313" key="8">
    <source>
        <dbReference type="EMBL" id="CAA6823137.1"/>
    </source>
</evidence>
<evidence type="ECO:0000256" key="2">
    <source>
        <dbReference type="ARBA" id="ARBA00010944"/>
    </source>
</evidence>
<dbReference type="AlphaFoldDB" id="A0A6S6TYB7"/>
<evidence type="ECO:0000256" key="5">
    <source>
        <dbReference type="ARBA" id="ARBA00048200"/>
    </source>
</evidence>
<dbReference type="GO" id="GO:0005829">
    <property type="term" value="C:cytosol"/>
    <property type="evidence" value="ECO:0007669"/>
    <property type="project" value="TreeGrafter"/>
</dbReference>
<sequence length="283" mass="31840">MNILVTGSNGQVGSELQQLAYIYPKFSFIFVDKEDLDIGNKEAVLAFFETLPFDYCINCAAYTAVDKAESDKETAHLVNALGPQNLALACQKHQTKLVQISTDYVYHNHQNTPFKESDTTNPESVYGKTKLEGEQLALSSNPETLIIRTSWVYSSFGNNFVKTMLRLGKERAQLGIIFDQIGSPTYAKDLAKAILDIIQQKPSNFNGVYHYSNEGVCSWFDFAKAIFELEGIDCKTNPIETKDYPTPAKRPHFSLLNKHKIKATFALEIPYWRDSLKACLALL</sequence>
<dbReference type="UniPathway" id="UPA00124"/>
<feature type="domain" description="RmlD-like substrate binding" evidence="7">
    <location>
        <begin position="1"/>
        <end position="281"/>
    </location>
</feature>
<dbReference type="Gene3D" id="3.40.50.720">
    <property type="entry name" value="NAD(P)-binding Rossmann-like Domain"/>
    <property type="match status" value="1"/>
</dbReference>
<dbReference type="InterPro" id="IPR029903">
    <property type="entry name" value="RmlD-like-bd"/>
</dbReference>
<evidence type="ECO:0000256" key="3">
    <source>
        <dbReference type="ARBA" id="ARBA00012929"/>
    </source>
</evidence>
<keyword evidence="6" id="KW-0521">NADP</keyword>
<evidence type="ECO:0000256" key="6">
    <source>
        <dbReference type="RuleBase" id="RU364082"/>
    </source>
</evidence>
<comment type="pathway">
    <text evidence="1 6">Carbohydrate biosynthesis; dTDP-L-rhamnose biosynthesis.</text>
</comment>
<dbReference type="CDD" id="cd05254">
    <property type="entry name" value="dTDP_HR_like_SDR_e"/>
    <property type="match status" value="1"/>
</dbReference>
<reference evidence="8" key="1">
    <citation type="submission" date="2020-01" db="EMBL/GenBank/DDBJ databases">
        <authorList>
            <person name="Meier V. D."/>
            <person name="Meier V D."/>
        </authorList>
    </citation>
    <scope>NUCLEOTIDE SEQUENCE</scope>
    <source>
        <strain evidence="8">HLG_WM_MAG_10</strain>
    </source>
</reference>
<evidence type="ECO:0000256" key="1">
    <source>
        <dbReference type="ARBA" id="ARBA00004781"/>
    </source>
</evidence>
<comment type="function">
    <text evidence="6">Catalyzes the reduction of dTDP-6-deoxy-L-lyxo-4-hexulose to yield dTDP-L-rhamnose.</text>
</comment>
<dbReference type="GO" id="GO:0008831">
    <property type="term" value="F:dTDP-4-dehydrorhamnose reductase activity"/>
    <property type="evidence" value="ECO:0007669"/>
    <property type="project" value="UniProtKB-EC"/>
</dbReference>
<dbReference type="GO" id="GO:0019305">
    <property type="term" value="P:dTDP-rhamnose biosynthetic process"/>
    <property type="evidence" value="ECO:0007669"/>
    <property type="project" value="UniProtKB-UniPathway"/>
</dbReference>
<dbReference type="InterPro" id="IPR036291">
    <property type="entry name" value="NAD(P)-bd_dom_sf"/>
</dbReference>
<dbReference type="InterPro" id="IPR005913">
    <property type="entry name" value="dTDP_dehydrorham_reduct"/>
</dbReference>